<dbReference type="AlphaFoldDB" id="A0A6C0AR09"/>
<dbReference type="GO" id="GO:0070897">
    <property type="term" value="P:transcription preinitiation complex assembly"/>
    <property type="evidence" value="ECO:0007669"/>
    <property type="project" value="InterPro"/>
</dbReference>
<dbReference type="InterPro" id="IPR036915">
    <property type="entry name" value="Cyclin-like_sf"/>
</dbReference>
<reference evidence="3" key="1">
    <citation type="journal article" date="2020" name="Nature">
        <title>Giant virus diversity and host interactions through global metagenomics.</title>
        <authorList>
            <person name="Schulz F."/>
            <person name="Roux S."/>
            <person name="Paez-Espino D."/>
            <person name="Jungbluth S."/>
            <person name="Walsh D.A."/>
            <person name="Denef V.J."/>
            <person name="McMahon K.D."/>
            <person name="Konstantinidis K.T."/>
            <person name="Eloe-Fadrosh E.A."/>
            <person name="Kyrpides N.C."/>
            <person name="Woyke T."/>
        </authorList>
    </citation>
    <scope>NUCLEOTIDE SEQUENCE</scope>
    <source>
        <strain evidence="3">GVMAG-S-1101164-72</strain>
    </source>
</reference>
<evidence type="ECO:0000313" key="3">
    <source>
        <dbReference type="EMBL" id="QHS81715.1"/>
    </source>
</evidence>
<dbReference type="PANTHER" id="PTHR11618:SF13">
    <property type="entry name" value="TRANSCRIPTION INITIATION FACTOR IIB"/>
    <property type="match status" value="1"/>
</dbReference>
<dbReference type="SUPFAM" id="SSF47954">
    <property type="entry name" value="Cyclin-like"/>
    <property type="match status" value="1"/>
</dbReference>
<organism evidence="3">
    <name type="scientific">viral metagenome</name>
    <dbReference type="NCBI Taxonomy" id="1070528"/>
    <lineage>
        <taxon>unclassified sequences</taxon>
        <taxon>metagenomes</taxon>
        <taxon>organismal metagenomes</taxon>
    </lineage>
</organism>
<dbReference type="Gene3D" id="1.10.472.170">
    <property type="match status" value="1"/>
</dbReference>
<keyword evidence="1" id="KW-0805">Transcription regulation</keyword>
<dbReference type="PRINTS" id="PR00685">
    <property type="entry name" value="TIFACTORIIB"/>
</dbReference>
<protein>
    <recommendedName>
        <fullName evidence="4">Transcription factor TFIIB cyclin-like domain-containing protein</fullName>
    </recommendedName>
</protein>
<accession>A0A6C0AR09</accession>
<proteinExistence type="predicted"/>
<evidence type="ECO:0000256" key="1">
    <source>
        <dbReference type="ARBA" id="ARBA00023015"/>
    </source>
</evidence>
<dbReference type="GO" id="GO:0097550">
    <property type="term" value="C:transcription preinitiation complex"/>
    <property type="evidence" value="ECO:0007669"/>
    <property type="project" value="TreeGrafter"/>
</dbReference>
<dbReference type="CDD" id="cd00043">
    <property type="entry name" value="CYCLIN_SF"/>
    <property type="match status" value="2"/>
</dbReference>
<dbReference type="PANTHER" id="PTHR11618">
    <property type="entry name" value="TRANSCRIPTION INITIATION FACTOR IIB-RELATED"/>
    <property type="match status" value="1"/>
</dbReference>
<dbReference type="EMBL" id="MN740759">
    <property type="protein sequence ID" value="QHS81715.1"/>
    <property type="molecule type" value="Genomic_DNA"/>
</dbReference>
<sequence>MELLFNRFQTSKTPRLETPVSWFDEEDGFSESCSATAKVVATSTEASDDCDICPVCSSKDSMDLSELVTCKTCGYVISRPFDTTAEYRFFSNDDRGGDPTRVGAAQDPSLPQASLGTVILGSYGSAAKTMYKVRKYHTWNTVPYKERSLIQANERLTLIGLNHGINQSAIEASRSLYITIKEIGGRQGLSRDAMLAGCMYLVLKESGSPRKPKDIAEMFGLSSATFTKALKQLQEVLAMARQKGLLNNNSKSKNPSSSTKAVEYIAVPLSKLPLQRAQADHLTTLCIRVAERVEELGLGQENMPPSLAAGCVAFVLKRCEVLDVPLTQIAEVSEISIATLQKCLRRLELHAGDLEKFFTK</sequence>
<evidence type="ECO:0008006" key="4">
    <source>
        <dbReference type="Google" id="ProtNLM"/>
    </source>
</evidence>
<evidence type="ECO:0000256" key="2">
    <source>
        <dbReference type="ARBA" id="ARBA00023163"/>
    </source>
</evidence>
<dbReference type="GO" id="GO:0017025">
    <property type="term" value="F:TBP-class protein binding"/>
    <property type="evidence" value="ECO:0007669"/>
    <property type="project" value="TreeGrafter"/>
</dbReference>
<name>A0A6C0AR09_9ZZZZ</name>
<dbReference type="GO" id="GO:0005634">
    <property type="term" value="C:nucleus"/>
    <property type="evidence" value="ECO:0007669"/>
    <property type="project" value="TreeGrafter"/>
</dbReference>
<dbReference type="Gene3D" id="1.10.472.10">
    <property type="entry name" value="Cyclin-like"/>
    <property type="match status" value="1"/>
</dbReference>
<dbReference type="InterPro" id="IPR000812">
    <property type="entry name" value="TFIIB"/>
</dbReference>
<keyword evidence="2" id="KW-0804">Transcription</keyword>